<keyword evidence="3" id="KW-1185">Reference proteome</keyword>
<protein>
    <submittedName>
        <fullName evidence="2">Uncharacterized protein</fullName>
    </submittedName>
</protein>
<evidence type="ECO:0000313" key="3">
    <source>
        <dbReference type="Proteomes" id="UP001487740"/>
    </source>
</evidence>
<dbReference type="AlphaFoldDB" id="A0AAW0UTN5"/>
<name>A0AAW0UTN5_SCYPA</name>
<feature type="compositionally biased region" description="Gly residues" evidence="1">
    <location>
        <begin position="166"/>
        <end position="175"/>
    </location>
</feature>
<dbReference type="EMBL" id="JARAKH010000006">
    <property type="protein sequence ID" value="KAK8403512.1"/>
    <property type="molecule type" value="Genomic_DNA"/>
</dbReference>
<proteinExistence type="predicted"/>
<comment type="caution">
    <text evidence="2">The sequence shown here is derived from an EMBL/GenBank/DDBJ whole genome shotgun (WGS) entry which is preliminary data.</text>
</comment>
<evidence type="ECO:0000313" key="2">
    <source>
        <dbReference type="EMBL" id="KAK8403512.1"/>
    </source>
</evidence>
<dbReference type="EMBL" id="JARAKH010000006">
    <property type="protein sequence ID" value="KAK8403511.1"/>
    <property type="molecule type" value="Genomic_DNA"/>
</dbReference>
<sequence>MSSVLGQVCRVQTLVSSHLPEDRQVLQQKAELLIRGVDPCVPNFLVIDGWDGDSLSALAILDAFLTGLQEDENLCSSNVLVVLSGTRAARGVEEHFLDLGRAGRRKGNLHHDFTNLSIALQDEHLLSRVTPSAVLVPFLPMDAVQVRRCVTRELLTMEKWGVCGGRGGPGEGPAAGVGPHRVGARH</sequence>
<gene>
    <name evidence="2" type="ORF">O3P69_000524</name>
</gene>
<organism evidence="2 3">
    <name type="scientific">Scylla paramamosain</name>
    <name type="common">Mud crab</name>
    <dbReference type="NCBI Taxonomy" id="85552"/>
    <lineage>
        <taxon>Eukaryota</taxon>
        <taxon>Metazoa</taxon>
        <taxon>Ecdysozoa</taxon>
        <taxon>Arthropoda</taxon>
        <taxon>Crustacea</taxon>
        <taxon>Multicrustacea</taxon>
        <taxon>Malacostraca</taxon>
        <taxon>Eumalacostraca</taxon>
        <taxon>Eucarida</taxon>
        <taxon>Decapoda</taxon>
        <taxon>Pleocyemata</taxon>
        <taxon>Brachyura</taxon>
        <taxon>Eubrachyura</taxon>
        <taxon>Portunoidea</taxon>
        <taxon>Portunidae</taxon>
        <taxon>Portuninae</taxon>
        <taxon>Scylla</taxon>
    </lineage>
</organism>
<evidence type="ECO:0000256" key="1">
    <source>
        <dbReference type="SAM" id="MobiDB-lite"/>
    </source>
</evidence>
<feature type="region of interest" description="Disordered" evidence="1">
    <location>
        <begin position="166"/>
        <end position="186"/>
    </location>
</feature>
<accession>A0AAW0UTN5</accession>
<dbReference type="EMBL" id="JARAKH010000006">
    <property type="protein sequence ID" value="KAK8403513.1"/>
    <property type="molecule type" value="Genomic_DNA"/>
</dbReference>
<dbReference type="Proteomes" id="UP001487740">
    <property type="component" value="Unassembled WGS sequence"/>
</dbReference>
<reference evidence="2 3" key="1">
    <citation type="submission" date="2023-03" db="EMBL/GenBank/DDBJ databases">
        <title>High-quality genome of Scylla paramamosain provides insights in environmental adaptation.</title>
        <authorList>
            <person name="Zhang L."/>
        </authorList>
    </citation>
    <scope>NUCLEOTIDE SEQUENCE [LARGE SCALE GENOMIC DNA]</scope>
    <source>
        <strain evidence="2">LZ_2023a</strain>
        <tissue evidence="2">Muscle</tissue>
    </source>
</reference>